<evidence type="ECO:0000256" key="1">
    <source>
        <dbReference type="ARBA" id="ARBA00009437"/>
    </source>
</evidence>
<dbReference type="InterPro" id="IPR005119">
    <property type="entry name" value="LysR_subst-bd"/>
</dbReference>
<dbReference type="NCBIfam" id="TIGR03298">
    <property type="entry name" value="argP"/>
    <property type="match status" value="1"/>
</dbReference>
<keyword evidence="3" id="KW-0238">DNA-binding</keyword>
<keyword evidence="2" id="KW-0805">Transcription regulation</keyword>
<feature type="domain" description="HTH lysR-type" evidence="6">
    <location>
        <begin position="1"/>
        <end position="57"/>
    </location>
</feature>
<gene>
    <name evidence="7" type="ORF">UXQ13_22360</name>
</gene>
<dbReference type="PANTHER" id="PTHR30579">
    <property type="entry name" value="TRANSCRIPTIONAL REGULATOR"/>
    <property type="match status" value="1"/>
</dbReference>
<dbReference type="SUPFAM" id="SSF46785">
    <property type="entry name" value="Winged helix' DNA-binding domain"/>
    <property type="match status" value="1"/>
</dbReference>
<evidence type="ECO:0000259" key="6">
    <source>
        <dbReference type="PROSITE" id="PS50931"/>
    </source>
</evidence>
<dbReference type="NCBIfam" id="NF002964">
    <property type="entry name" value="PRK03635.1"/>
    <property type="match status" value="1"/>
</dbReference>
<dbReference type="Gene3D" id="3.40.190.290">
    <property type="match status" value="1"/>
</dbReference>
<dbReference type="SUPFAM" id="SSF53850">
    <property type="entry name" value="Periplasmic binding protein-like II"/>
    <property type="match status" value="1"/>
</dbReference>
<evidence type="ECO:0000313" key="7">
    <source>
        <dbReference type="EMBL" id="MEI4281233.1"/>
    </source>
</evidence>
<dbReference type="InterPro" id="IPR000847">
    <property type="entry name" value="LysR_HTH_N"/>
</dbReference>
<dbReference type="EMBL" id="JBAPLV010000041">
    <property type="protein sequence ID" value="MEI4281233.1"/>
    <property type="molecule type" value="Genomic_DNA"/>
</dbReference>
<evidence type="ECO:0000256" key="5">
    <source>
        <dbReference type="ARBA" id="ARBA00023163"/>
    </source>
</evidence>
<dbReference type="PANTHER" id="PTHR30579:SF2">
    <property type="entry name" value="HTH-TYPE TRANSCRIPTIONAL REGULATOR ARGP"/>
    <property type="match status" value="1"/>
</dbReference>
<evidence type="ECO:0000256" key="3">
    <source>
        <dbReference type="ARBA" id="ARBA00023125"/>
    </source>
</evidence>
<dbReference type="InterPro" id="IPR036388">
    <property type="entry name" value="WH-like_DNA-bd_sf"/>
</dbReference>
<dbReference type="InterPro" id="IPR050176">
    <property type="entry name" value="LTTR"/>
</dbReference>
<comment type="similarity">
    <text evidence="1">Belongs to the LysR transcriptional regulatory family.</text>
</comment>
<dbReference type="Proteomes" id="UP001373496">
    <property type="component" value="Unassembled WGS sequence"/>
</dbReference>
<dbReference type="Pfam" id="PF00126">
    <property type="entry name" value="HTH_1"/>
    <property type="match status" value="1"/>
</dbReference>
<dbReference type="InterPro" id="IPR036390">
    <property type="entry name" value="WH_DNA-bd_sf"/>
</dbReference>
<dbReference type="InterPro" id="IPR017685">
    <property type="entry name" value="ArgP"/>
</dbReference>
<keyword evidence="4" id="KW-0010">Activator</keyword>
<sequence length="291" mass="30707">MDLPQLRALVAAVETGTLDAAAGVLHVTPSAVSQRIRALESATGQVLLVRSRPVVPTEAGTAVLRLARQVELLVADTTAQLTGAPGAGPPVLPLAVNADSLATWFLPGVAPLAADVQLDVRVADQTMTSGLLREGTVMAAVTADPEPVPGCSVERLGAMTYRPRATRAFVERWFPAGATPAELRRAPTVAFDRTDDLQDAYLRRRTHDRPAPPVHHVPSSADYLAAVRLGMGWGMLPDLQTGPDDGLVVLDPAGAVDVVLCWQQWKLRSPGLDRVADAVRRTARAALGGTP</sequence>
<proteinExistence type="inferred from homology"/>
<organism evidence="7 8">
    <name type="scientific">Klenkia terrae</name>
    <dbReference type="NCBI Taxonomy" id="1052259"/>
    <lineage>
        <taxon>Bacteria</taxon>
        <taxon>Bacillati</taxon>
        <taxon>Actinomycetota</taxon>
        <taxon>Actinomycetes</taxon>
        <taxon>Geodermatophilales</taxon>
        <taxon>Geodermatophilaceae</taxon>
        <taxon>Klenkia</taxon>
    </lineage>
</organism>
<accession>A0ABU8ECY1</accession>
<keyword evidence="5" id="KW-0804">Transcription</keyword>
<reference evidence="7 8" key="1">
    <citation type="submission" date="2024-03" db="EMBL/GenBank/DDBJ databases">
        <title>Draft genome sequence of Klenkia terrae.</title>
        <authorList>
            <person name="Duangmal K."/>
            <person name="Chantavorakit T."/>
        </authorList>
    </citation>
    <scope>NUCLEOTIDE SEQUENCE [LARGE SCALE GENOMIC DNA]</scope>
    <source>
        <strain evidence="7 8">JCM 17786</strain>
    </source>
</reference>
<evidence type="ECO:0000256" key="2">
    <source>
        <dbReference type="ARBA" id="ARBA00023015"/>
    </source>
</evidence>
<name>A0ABU8ECY1_9ACTN</name>
<evidence type="ECO:0000256" key="4">
    <source>
        <dbReference type="ARBA" id="ARBA00023159"/>
    </source>
</evidence>
<protein>
    <submittedName>
        <fullName evidence="7">LysR family transcriptional regulator ArgP</fullName>
    </submittedName>
</protein>
<dbReference type="PROSITE" id="PS50931">
    <property type="entry name" value="HTH_LYSR"/>
    <property type="match status" value="1"/>
</dbReference>
<dbReference type="Pfam" id="PF03466">
    <property type="entry name" value="LysR_substrate"/>
    <property type="match status" value="1"/>
</dbReference>
<dbReference type="Gene3D" id="1.10.10.10">
    <property type="entry name" value="Winged helix-like DNA-binding domain superfamily/Winged helix DNA-binding domain"/>
    <property type="match status" value="1"/>
</dbReference>
<comment type="caution">
    <text evidence="7">The sequence shown here is derived from an EMBL/GenBank/DDBJ whole genome shotgun (WGS) entry which is preliminary data.</text>
</comment>
<evidence type="ECO:0000313" key="8">
    <source>
        <dbReference type="Proteomes" id="UP001373496"/>
    </source>
</evidence>
<keyword evidence="8" id="KW-1185">Reference proteome</keyword>
<dbReference type="RefSeq" id="WP_225233343.1">
    <property type="nucleotide sequence ID" value="NZ_JBAPLV010000041.1"/>
</dbReference>